<keyword evidence="3" id="KW-1185">Reference proteome</keyword>
<dbReference type="RefSeq" id="WP_263609016.1">
    <property type="nucleotide sequence ID" value="NZ_JAOVQM010000011.1"/>
</dbReference>
<evidence type="ECO:0000313" key="3">
    <source>
        <dbReference type="Proteomes" id="UP001177160"/>
    </source>
</evidence>
<feature type="transmembrane region" description="Helical" evidence="1">
    <location>
        <begin position="7"/>
        <end position="27"/>
    </location>
</feature>
<evidence type="ECO:0000256" key="1">
    <source>
        <dbReference type="SAM" id="Phobius"/>
    </source>
</evidence>
<dbReference type="Proteomes" id="UP001177160">
    <property type="component" value="Unassembled WGS sequence"/>
</dbReference>
<accession>A0ABT2Y7V3</accession>
<feature type="transmembrane region" description="Helical" evidence="1">
    <location>
        <begin position="39"/>
        <end position="71"/>
    </location>
</feature>
<organism evidence="2 3">
    <name type="scientific">Paracholeplasma manati</name>
    <dbReference type="NCBI Taxonomy" id="591373"/>
    <lineage>
        <taxon>Bacteria</taxon>
        <taxon>Bacillati</taxon>
        <taxon>Mycoplasmatota</taxon>
        <taxon>Mollicutes</taxon>
        <taxon>Acholeplasmatales</taxon>
        <taxon>Acholeplasmataceae</taxon>
        <taxon>Paracholeplasma</taxon>
    </lineage>
</organism>
<keyword evidence="1" id="KW-0472">Membrane</keyword>
<comment type="caution">
    <text evidence="2">The sequence shown here is derived from an EMBL/GenBank/DDBJ whole genome shotgun (WGS) entry which is preliminary data.</text>
</comment>
<feature type="transmembrane region" description="Helical" evidence="1">
    <location>
        <begin position="91"/>
        <end position="110"/>
    </location>
</feature>
<sequence>MRKHVDIGIITLIQTILLIILMYSMVSSMSSFYQSELEIYPLLFVLFIIFFQGIAILWMMTKVVANGLFLWKLWKHKRHNLLHHTLTQWHIIHLSYLLACSFISVMYLSIEPLRALMCWSIFEHVLWIMVVISMFVMSGLIYRKVQDKSS</sequence>
<name>A0ABT2Y7V3_9MOLU</name>
<evidence type="ECO:0000313" key="2">
    <source>
        <dbReference type="EMBL" id="MCV2232827.1"/>
    </source>
</evidence>
<reference evidence="2" key="1">
    <citation type="submission" date="2022-09" db="EMBL/GenBank/DDBJ databases">
        <title>Novel Mycoplasma species identified in domestic and wild animals.</title>
        <authorList>
            <person name="Volokhov D.V."/>
            <person name="Furtak V.A."/>
            <person name="Zagorodnyaya T.A."/>
        </authorList>
    </citation>
    <scope>NUCLEOTIDE SEQUENCE</scope>
    <source>
        <strain evidence="2">Oakley</strain>
    </source>
</reference>
<keyword evidence="1" id="KW-1133">Transmembrane helix</keyword>
<feature type="transmembrane region" description="Helical" evidence="1">
    <location>
        <begin position="125"/>
        <end position="142"/>
    </location>
</feature>
<gene>
    <name evidence="2" type="ORF">N7548_08345</name>
</gene>
<proteinExistence type="predicted"/>
<keyword evidence="1" id="KW-0812">Transmembrane</keyword>
<protein>
    <submittedName>
        <fullName evidence="2">Uncharacterized protein</fullName>
    </submittedName>
</protein>
<dbReference type="EMBL" id="JAOVQM010000011">
    <property type="protein sequence ID" value="MCV2232827.1"/>
    <property type="molecule type" value="Genomic_DNA"/>
</dbReference>